<comment type="caution">
    <text evidence="5">The sequence shown here is derived from an EMBL/GenBank/DDBJ whole genome shotgun (WGS) entry which is preliminary data.</text>
</comment>
<dbReference type="RefSeq" id="WP_279252528.1">
    <property type="nucleotide sequence ID" value="NZ_SHNP01000003.1"/>
</dbReference>
<feature type="compositionally biased region" description="Polar residues" evidence="2">
    <location>
        <begin position="14"/>
        <end position="27"/>
    </location>
</feature>
<evidence type="ECO:0000256" key="3">
    <source>
        <dbReference type="SAM" id="Phobius"/>
    </source>
</evidence>
<sequence length="355" mass="39360">MSDRDDDNNETNDGDQTSANWSQNETLFSDFEEESDYEDSDRDSDFAAIYTEVDEDEPEELDSHSHDAAWELKEEASRAFDDDPWSEPENESAESDPWDKEPNPSSAFDDEPSTIDHDLPPLAAPPIFRDLELEEEWDDMDEDKDYEEEDRELNISLGMIIVAVLALVLLGAGGYGVIEQRAAMQEEIRQLQASLATSAAPKDVAASRLAAAQASERNVELQEQFTELLRENSNLQAIVSGLEKQLAAQQEALKKTAATPEPKPVPPAPAVNSSAVASGWFVNFSSYSQRSTADGWLKKLQPSSGKVIVATGQIGGKTVYRVRVVELPDRSTAEFIARTLEKEYGLPKLWVGKSR</sequence>
<dbReference type="PROSITE" id="PS51724">
    <property type="entry name" value="SPOR"/>
    <property type="match status" value="1"/>
</dbReference>
<feature type="compositionally biased region" description="Basic and acidic residues" evidence="2">
    <location>
        <begin position="61"/>
        <end position="81"/>
    </location>
</feature>
<evidence type="ECO:0000313" key="6">
    <source>
        <dbReference type="Proteomes" id="UP001143307"/>
    </source>
</evidence>
<feature type="compositionally biased region" description="Acidic residues" evidence="2">
    <location>
        <begin position="30"/>
        <end position="42"/>
    </location>
</feature>
<name>A0ABT3SVJ0_9GAMM</name>
<dbReference type="EMBL" id="SHNP01000003">
    <property type="protein sequence ID" value="MCX2973640.1"/>
    <property type="molecule type" value="Genomic_DNA"/>
</dbReference>
<keyword evidence="1" id="KW-0175">Coiled coil</keyword>
<organism evidence="5 6">
    <name type="scientific">Candidatus Seongchinamella marina</name>
    <dbReference type="NCBI Taxonomy" id="2518990"/>
    <lineage>
        <taxon>Bacteria</taxon>
        <taxon>Pseudomonadati</taxon>
        <taxon>Pseudomonadota</taxon>
        <taxon>Gammaproteobacteria</taxon>
        <taxon>Cellvibrionales</taxon>
        <taxon>Halieaceae</taxon>
        <taxon>Seongchinamella</taxon>
    </lineage>
</organism>
<feature type="domain" description="SPOR" evidence="4">
    <location>
        <begin position="274"/>
        <end position="353"/>
    </location>
</feature>
<keyword evidence="3" id="KW-0812">Transmembrane</keyword>
<keyword evidence="3" id="KW-0472">Membrane</keyword>
<dbReference type="Pfam" id="PF05036">
    <property type="entry name" value="SPOR"/>
    <property type="match status" value="1"/>
</dbReference>
<feature type="compositionally biased region" description="Acidic residues" evidence="2">
    <location>
        <begin position="82"/>
        <end position="96"/>
    </location>
</feature>
<dbReference type="Proteomes" id="UP001143307">
    <property type="component" value="Unassembled WGS sequence"/>
</dbReference>
<feature type="compositionally biased region" description="Acidic residues" evidence="2">
    <location>
        <begin position="1"/>
        <end position="13"/>
    </location>
</feature>
<feature type="region of interest" description="Disordered" evidence="2">
    <location>
        <begin position="1"/>
        <end position="124"/>
    </location>
</feature>
<evidence type="ECO:0000256" key="1">
    <source>
        <dbReference type="SAM" id="Coils"/>
    </source>
</evidence>
<dbReference type="Gene3D" id="3.30.70.1070">
    <property type="entry name" value="Sporulation related repeat"/>
    <property type="match status" value="1"/>
</dbReference>
<feature type="transmembrane region" description="Helical" evidence="3">
    <location>
        <begin position="155"/>
        <end position="178"/>
    </location>
</feature>
<reference evidence="5" key="1">
    <citation type="submission" date="2019-02" db="EMBL/GenBank/DDBJ databases">
        <authorList>
            <person name="Li S.-H."/>
        </authorList>
    </citation>
    <scope>NUCLEOTIDE SEQUENCE</scope>
    <source>
        <strain evidence="5">IMCC8485</strain>
    </source>
</reference>
<protein>
    <recommendedName>
        <fullName evidence="4">SPOR domain-containing protein</fullName>
    </recommendedName>
</protein>
<evidence type="ECO:0000259" key="4">
    <source>
        <dbReference type="PROSITE" id="PS51724"/>
    </source>
</evidence>
<keyword evidence="3" id="KW-1133">Transmembrane helix</keyword>
<evidence type="ECO:0000313" key="5">
    <source>
        <dbReference type="EMBL" id="MCX2973640.1"/>
    </source>
</evidence>
<dbReference type="InterPro" id="IPR007730">
    <property type="entry name" value="SPOR-like_dom"/>
</dbReference>
<evidence type="ECO:0000256" key="2">
    <source>
        <dbReference type="SAM" id="MobiDB-lite"/>
    </source>
</evidence>
<dbReference type="SUPFAM" id="SSF110997">
    <property type="entry name" value="Sporulation related repeat"/>
    <property type="match status" value="1"/>
</dbReference>
<proteinExistence type="predicted"/>
<keyword evidence="6" id="KW-1185">Reference proteome</keyword>
<dbReference type="InterPro" id="IPR036680">
    <property type="entry name" value="SPOR-like_sf"/>
</dbReference>
<gene>
    <name evidence="5" type="ORF">EYC87_08640</name>
</gene>
<feature type="coiled-coil region" evidence="1">
    <location>
        <begin position="204"/>
        <end position="259"/>
    </location>
</feature>
<accession>A0ABT3SVJ0</accession>